<organism evidence="1 2">
    <name type="scientific">Tanacetum coccineum</name>
    <dbReference type="NCBI Taxonomy" id="301880"/>
    <lineage>
        <taxon>Eukaryota</taxon>
        <taxon>Viridiplantae</taxon>
        <taxon>Streptophyta</taxon>
        <taxon>Embryophyta</taxon>
        <taxon>Tracheophyta</taxon>
        <taxon>Spermatophyta</taxon>
        <taxon>Magnoliopsida</taxon>
        <taxon>eudicotyledons</taxon>
        <taxon>Gunneridae</taxon>
        <taxon>Pentapetalae</taxon>
        <taxon>asterids</taxon>
        <taxon>campanulids</taxon>
        <taxon>Asterales</taxon>
        <taxon>Asteraceae</taxon>
        <taxon>Asteroideae</taxon>
        <taxon>Anthemideae</taxon>
        <taxon>Anthemidinae</taxon>
        <taxon>Tanacetum</taxon>
    </lineage>
</organism>
<reference evidence="1" key="1">
    <citation type="journal article" date="2022" name="Int. J. Mol. Sci.">
        <title>Draft Genome of Tanacetum Coccineum: Genomic Comparison of Closely Related Tanacetum-Family Plants.</title>
        <authorList>
            <person name="Yamashiro T."/>
            <person name="Shiraishi A."/>
            <person name="Nakayama K."/>
            <person name="Satake H."/>
        </authorList>
    </citation>
    <scope>NUCLEOTIDE SEQUENCE</scope>
</reference>
<accession>A0ABQ4ZIN3</accession>
<dbReference type="Proteomes" id="UP001151760">
    <property type="component" value="Unassembled WGS sequence"/>
</dbReference>
<dbReference type="EMBL" id="BQNB010011287">
    <property type="protein sequence ID" value="GJS88628.1"/>
    <property type="molecule type" value="Genomic_DNA"/>
</dbReference>
<keyword evidence="2" id="KW-1185">Reference proteome</keyword>
<sequence length="80" mass="9018">MQTQERKVDTGKALDTDLVVTESSMTESEVLDTRSRQQHTEQPEIINEGRVDQYTEECQVISPLLDSSPDNQTTELSHPA</sequence>
<gene>
    <name evidence="1" type="ORF">Tco_0771264</name>
</gene>
<name>A0ABQ4ZIN3_9ASTR</name>
<protein>
    <submittedName>
        <fullName evidence="1">Uncharacterized protein</fullName>
    </submittedName>
</protein>
<reference evidence="1" key="2">
    <citation type="submission" date="2022-01" db="EMBL/GenBank/DDBJ databases">
        <authorList>
            <person name="Yamashiro T."/>
            <person name="Shiraishi A."/>
            <person name="Satake H."/>
            <person name="Nakayama K."/>
        </authorList>
    </citation>
    <scope>NUCLEOTIDE SEQUENCE</scope>
</reference>
<evidence type="ECO:0000313" key="1">
    <source>
        <dbReference type="EMBL" id="GJS88628.1"/>
    </source>
</evidence>
<proteinExistence type="predicted"/>
<evidence type="ECO:0000313" key="2">
    <source>
        <dbReference type="Proteomes" id="UP001151760"/>
    </source>
</evidence>
<comment type="caution">
    <text evidence="1">The sequence shown here is derived from an EMBL/GenBank/DDBJ whole genome shotgun (WGS) entry which is preliminary data.</text>
</comment>